<dbReference type="InterPro" id="IPR045851">
    <property type="entry name" value="AMP-bd_C_sf"/>
</dbReference>
<dbReference type="InterPro" id="IPR001031">
    <property type="entry name" value="Thioesterase"/>
</dbReference>
<dbReference type="InterPro" id="IPR009081">
    <property type="entry name" value="PP-bd_ACP"/>
</dbReference>
<proteinExistence type="predicted"/>
<dbReference type="GO" id="GO:0006633">
    <property type="term" value="P:fatty acid biosynthetic process"/>
    <property type="evidence" value="ECO:0007669"/>
    <property type="project" value="TreeGrafter"/>
</dbReference>
<dbReference type="InterPro" id="IPR036736">
    <property type="entry name" value="ACP-like_sf"/>
</dbReference>
<name>A0A1Z1CEB7_CLAUC</name>
<dbReference type="PANTHER" id="PTHR24096">
    <property type="entry name" value="LONG-CHAIN-FATTY-ACID--COA LIGASE"/>
    <property type="match status" value="1"/>
</dbReference>
<dbReference type="GO" id="GO:0031957">
    <property type="term" value="F:very long-chain fatty acid-CoA ligase activity"/>
    <property type="evidence" value="ECO:0007669"/>
    <property type="project" value="TreeGrafter"/>
</dbReference>
<dbReference type="SMART" id="SM00823">
    <property type="entry name" value="PKS_PP"/>
    <property type="match status" value="1"/>
</dbReference>
<reference evidence="4" key="1">
    <citation type="submission" date="2016-05" db="EMBL/GenBank/DDBJ databases">
        <title>Lichen genome sequencing reveals its rich biosynthetic potential.</title>
        <authorList>
            <person name="Bertrand R.L."/>
            <person name="Abdel-Hameed M."/>
            <person name="Sorensen J.L."/>
        </authorList>
    </citation>
    <scope>NUCLEOTIDE SEQUENCE</scope>
</reference>
<dbReference type="AlphaFoldDB" id="A0A1Z1CEB7"/>
<dbReference type="Pfam" id="PF00975">
    <property type="entry name" value="Thioesterase"/>
    <property type="match status" value="1"/>
</dbReference>
<dbReference type="SUPFAM" id="SSF53474">
    <property type="entry name" value="alpha/beta-Hydrolases"/>
    <property type="match status" value="1"/>
</dbReference>
<dbReference type="SUPFAM" id="SSF56801">
    <property type="entry name" value="Acetyl-CoA synthetase-like"/>
    <property type="match status" value="1"/>
</dbReference>
<feature type="domain" description="Carrier" evidence="3">
    <location>
        <begin position="565"/>
        <end position="644"/>
    </location>
</feature>
<dbReference type="Gene3D" id="1.10.1200.10">
    <property type="entry name" value="ACP-like"/>
    <property type="match status" value="1"/>
</dbReference>
<dbReference type="PANTHER" id="PTHR24096:SF267">
    <property type="entry name" value="MALONATE--COA LIGASE ACSF3, MITOCHONDRIAL"/>
    <property type="match status" value="1"/>
</dbReference>
<evidence type="ECO:0000313" key="4">
    <source>
        <dbReference type="EMBL" id="ANM86632.1"/>
    </source>
</evidence>
<dbReference type="GO" id="GO:0031177">
    <property type="term" value="F:phosphopantetheine binding"/>
    <property type="evidence" value="ECO:0007669"/>
    <property type="project" value="InterPro"/>
</dbReference>
<evidence type="ECO:0000313" key="5">
    <source>
        <dbReference type="EMBL" id="AUW30794.1"/>
    </source>
</evidence>
<dbReference type="InterPro" id="IPR029058">
    <property type="entry name" value="AB_hydrolase_fold"/>
</dbReference>
<dbReference type="InterPro" id="IPR020845">
    <property type="entry name" value="AMP-binding_CS"/>
</dbReference>
<dbReference type="Gene3D" id="3.40.50.12780">
    <property type="entry name" value="N-terminal domain of ligase-like"/>
    <property type="match status" value="1"/>
</dbReference>
<dbReference type="InterPro" id="IPR020806">
    <property type="entry name" value="PKS_PP-bd"/>
</dbReference>
<keyword evidence="2" id="KW-0597">Phosphoprotein</keyword>
<evidence type="ECO:0000256" key="1">
    <source>
        <dbReference type="ARBA" id="ARBA00022450"/>
    </source>
</evidence>
<evidence type="ECO:0000256" key="2">
    <source>
        <dbReference type="ARBA" id="ARBA00022553"/>
    </source>
</evidence>
<protein>
    <submittedName>
        <fullName evidence="5">Putative NRPS</fullName>
    </submittedName>
    <submittedName>
        <fullName evidence="4">Putative non-ribosomal peptide synthetase</fullName>
    </submittedName>
</protein>
<dbReference type="PROSITE" id="PS50075">
    <property type="entry name" value="CARRIER"/>
    <property type="match status" value="1"/>
</dbReference>
<dbReference type="SUPFAM" id="SSF47336">
    <property type="entry name" value="ACP-like"/>
    <property type="match status" value="1"/>
</dbReference>
<organism evidence="4">
    <name type="scientific">Cladonia uncialis subsp. uncialis</name>
    <dbReference type="NCBI Taxonomy" id="180999"/>
    <lineage>
        <taxon>Eukaryota</taxon>
        <taxon>Fungi</taxon>
        <taxon>Dikarya</taxon>
        <taxon>Ascomycota</taxon>
        <taxon>Pezizomycotina</taxon>
        <taxon>Lecanoromycetes</taxon>
        <taxon>OSLEUM clade</taxon>
        <taxon>Lecanoromycetidae</taxon>
        <taxon>Lecanorales</taxon>
        <taxon>Lecanorineae</taxon>
        <taxon>Cladoniaceae</taxon>
        <taxon>Cladonia</taxon>
    </lineage>
</organism>
<dbReference type="Pfam" id="PF00550">
    <property type="entry name" value="PP-binding"/>
    <property type="match status" value="1"/>
</dbReference>
<dbReference type="Gene3D" id="3.30.300.30">
    <property type="match status" value="1"/>
</dbReference>
<gene>
    <name evidence="4" type="primary">nrps-6</name>
</gene>
<dbReference type="PROSITE" id="PS00455">
    <property type="entry name" value="AMP_BINDING"/>
    <property type="match status" value="1"/>
</dbReference>
<keyword evidence="1" id="KW-0596">Phosphopantetheine</keyword>
<dbReference type="InterPro" id="IPR042099">
    <property type="entry name" value="ANL_N_sf"/>
</dbReference>
<accession>A0A1Z1CEB7</accession>
<dbReference type="Gene3D" id="3.40.50.1820">
    <property type="entry name" value="alpha/beta hydrolase"/>
    <property type="match status" value="1"/>
</dbReference>
<reference evidence="5" key="2">
    <citation type="submission" date="2017-12" db="EMBL/GenBank/DDBJ databases">
        <title>Genome Sequencing Reveals a Rich Biosynthetic Potential.</title>
        <authorList>
            <person name="Bertrand R.L."/>
            <person name="Abdel-Hameed M.E."/>
            <person name="Sorensen J.L."/>
        </authorList>
    </citation>
    <scope>NUCLEOTIDE SEQUENCE</scope>
</reference>
<evidence type="ECO:0000259" key="3">
    <source>
        <dbReference type="PROSITE" id="PS50075"/>
    </source>
</evidence>
<sequence length="925" mass="102929">MAVQNLKDLLQHAEDNHDPCGIIAYPLGNTEVGRKLTYGELRSQAEHNAQLLCRLDGFTEGSVILLHFSDQLDAIVWFWSVLYAGCVPAMSIPMSNNPKQKEKHILHLYTLLKDPICITRRASLNEFGDQKVLRLHAIESLTSIKNGFHKSTLTSPPPQADDIAMLMLTSGSTGNSKAVGLRHGQILSAVAGKASMRELPQDYTFLSWIGLDHVANMLEIHLQAVYLGMDQIHVQATDVIANPPLFLQLIDRHRVCRSFAPNFFLARLRLTLEAEPEDLAQFDLSCLRCITSGGEANSVETAHAVSKIMSAYGAPSNVLAPGFGMTETCAGCAYNWDCPQYDVQRGLEFTALGSGIPGAQMRVTIQSENGRIAQPNERGDLEVTGPNVFKEYFNNEIATKEAFTADGWFKTGDKALIDSNGMLNLAGRGKEQININGVKYSPHEIETALEETLMPGATPSYTICFSYRPKNSQTETICVIYLPAYAPDDDETRVQTHDSIIKIVMLQTGTRPHVLPLDSSLLQKSTLGKLSRAKIRTAFEAGDYRRYEEVNDEVIKAYKVSHITQPGNEVEQTLLEVFEEVLDLPENELGVETPVFEMGVTSIDLIRAIRAIEKRLNLTTQIPIITIMTHPTVRSLAKALEELNQPNKYNPLVTLQHAGTKTPLWLIHPGVGEVLVFINLAKYVTDRPVHALRARGFDTGETYFTSIEEAVSTYHTAIKAQQPHGPYALAGYSYGSMLAFEVSKVLESHGDEVRFLGAFNLPPHIKFRMRQLTWQECLLNLAYFLDLITEEHAAKLSPEMAPLSRADAITHIISIADQARWAEVSLSREALDNWTGLAHELHSIAWDYDPSGSVQQMDIFYAIPLLSVASNKSEWLENHLSKWEGFVRSEPRFHEVDGAHYTMIGPDHVFSFQKKLKGVLAARGL</sequence>
<dbReference type="EMBL" id="MG777473">
    <property type="protein sequence ID" value="AUW30794.1"/>
    <property type="molecule type" value="Genomic_DNA"/>
</dbReference>
<dbReference type="EMBL" id="KX264284">
    <property type="protein sequence ID" value="ANM86632.1"/>
    <property type="molecule type" value="Genomic_DNA"/>
</dbReference>
<dbReference type="Pfam" id="PF00501">
    <property type="entry name" value="AMP-binding"/>
    <property type="match status" value="1"/>
</dbReference>
<dbReference type="InterPro" id="IPR000873">
    <property type="entry name" value="AMP-dep_synth/lig_dom"/>
</dbReference>